<dbReference type="EMBL" id="CZBY01000017">
    <property type="protein sequence ID" value="CUQ89781.1"/>
    <property type="molecule type" value="Genomic_DNA"/>
</dbReference>
<dbReference type="AlphaFoldDB" id="A0A175A172"/>
<accession>A0A175A172</accession>
<dbReference type="InterPro" id="IPR041494">
    <property type="entry name" value="PIN7"/>
</dbReference>
<protein>
    <recommendedName>
        <fullName evidence="1">PIN-like domain-containing protein</fullName>
    </recommendedName>
</protein>
<name>A0A175A172_9FIRM</name>
<organism evidence="2 3">
    <name type="scientific">[Eubacterium] siraeum</name>
    <dbReference type="NCBI Taxonomy" id="39492"/>
    <lineage>
        <taxon>Bacteria</taxon>
        <taxon>Bacillati</taxon>
        <taxon>Bacillota</taxon>
        <taxon>Clostridia</taxon>
        <taxon>Eubacteriales</taxon>
        <taxon>Oscillospiraceae</taxon>
        <taxon>Oscillospiraceae incertae sedis</taxon>
    </lineage>
</organism>
<gene>
    <name evidence="2" type="ORF">ERS852540_02000</name>
</gene>
<dbReference type="Pfam" id="PF18475">
    <property type="entry name" value="PIN7"/>
    <property type="match status" value="1"/>
</dbReference>
<evidence type="ECO:0000259" key="1">
    <source>
        <dbReference type="Pfam" id="PF18475"/>
    </source>
</evidence>
<sequence>MAVYLVDFENVHSEGLTGVEKLGENDECYIFYSVNAYSLSFDLHQKIIESKAKFYYKMVDAHGKNALDFQLVTFLGYLVAKHPDEHFYVVSGDKMFCCATDYWCKENVDADVLEDFSELLFMNSNEKNISDYIGQMLTNSYERVLTQRAYRRMPSLTQTQEYLTSKLGKRRAREIRNLLSPVVDCRYDSERLRLFKENNVFEKIGKHGLNENEMIVVDECLKKKIDKKQFNNILSKHFGTIRGGEVYRIVQKIVGDATIDKVMSVPVKDSADAANIASQQVSETEINEAQNVTEPEDTDVWADAQEELPAEKRVPASDNGLEAVLDDEDECNFVNKCISELITVRGITRRITVKYGKDRAEQIIAIIQPFLSNKRGR</sequence>
<evidence type="ECO:0000313" key="3">
    <source>
        <dbReference type="Proteomes" id="UP000095662"/>
    </source>
</evidence>
<evidence type="ECO:0000313" key="2">
    <source>
        <dbReference type="EMBL" id="CUQ89781.1"/>
    </source>
</evidence>
<dbReference type="Proteomes" id="UP000095662">
    <property type="component" value="Unassembled WGS sequence"/>
</dbReference>
<proteinExistence type="predicted"/>
<reference evidence="2 3" key="1">
    <citation type="submission" date="2015-09" db="EMBL/GenBank/DDBJ databases">
        <authorList>
            <consortium name="Pathogen Informatics"/>
        </authorList>
    </citation>
    <scope>NUCLEOTIDE SEQUENCE [LARGE SCALE GENOMIC DNA]</scope>
    <source>
        <strain evidence="2 3">2789STDY5834928</strain>
    </source>
</reference>
<dbReference type="OrthoDB" id="1668984at2"/>
<feature type="domain" description="PIN-like" evidence="1">
    <location>
        <begin position="5"/>
        <end position="105"/>
    </location>
</feature>
<dbReference type="STRING" id="39492.ERS852540_02000"/>